<name>A0A084EF92_SPHYA</name>
<gene>
    <name evidence="1" type="ORF">CP98_04062</name>
</gene>
<reference evidence="1 2" key="1">
    <citation type="submission" date="2014-03" db="EMBL/GenBank/DDBJ databases">
        <title>Genome sequence of Sphingobium yanoikuyae B1.</title>
        <authorList>
            <person name="Gan H.M."/>
            <person name="Gan H.Y."/>
            <person name="Savka M.A."/>
        </authorList>
    </citation>
    <scope>NUCLEOTIDE SEQUENCE [LARGE SCALE GENOMIC DNA]</scope>
    <source>
        <strain evidence="1 2">B1</strain>
    </source>
</reference>
<dbReference type="eggNOG" id="ENOG50344B7">
    <property type="taxonomic scope" value="Bacteria"/>
</dbReference>
<dbReference type="Proteomes" id="UP000028534">
    <property type="component" value="Unassembled WGS sequence"/>
</dbReference>
<evidence type="ECO:0000313" key="2">
    <source>
        <dbReference type="Proteomes" id="UP000028534"/>
    </source>
</evidence>
<dbReference type="PATRIC" id="fig|13690.10.peg.4173"/>
<proteinExistence type="predicted"/>
<protein>
    <submittedName>
        <fullName evidence="1">Uncharacterized protein</fullName>
    </submittedName>
</protein>
<sequence>MKLPTGPKSAMSIMAIIRIGSDYADADFGLLVRHLKLLDIEISQINASIASSHDPESDGLCDAGEYFIGHGFIAIQRYITATRTGLGISLTDALKVPPIMEGGLSFAAALNAAANYWKHMEEWIETLNGPDGGDLKGNALRTLQQIEAVTPWQDYTCANLLAVLLDGQALELSHLLPVIADWRDNIITKSVANRGA</sequence>
<evidence type="ECO:0000313" key="1">
    <source>
        <dbReference type="EMBL" id="KEZ16634.1"/>
    </source>
</evidence>
<dbReference type="AlphaFoldDB" id="A0A084EF92"/>
<dbReference type="EMBL" id="JGVR01000030">
    <property type="protein sequence ID" value="KEZ16634.1"/>
    <property type="molecule type" value="Genomic_DNA"/>
</dbReference>
<comment type="caution">
    <text evidence="1">The sequence shown here is derived from an EMBL/GenBank/DDBJ whole genome shotgun (WGS) entry which is preliminary data.</text>
</comment>
<accession>A0A084EF92</accession>
<organism evidence="1 2">
    <name type="scientific">Sphingobium yanoikuyae</name>
    <name type="common">Sphingomonas yanoikuyae</name>
    <dbReference type="NCBI Taxonomy" id="13690"/>
    <lineage>
        <taxon>Bacteria</taxon>
        <taxon>Pseudomonadati</taxon>
        <taxon>Pseudomonadota</taxon>
        <taxon>Alphaproteobacteria</taxon>
        <taxon>Sphingomonadales</taxon>
        <taxon>Sphingomonadaceae</taxon>
        <taxon>Sphingobium</taxon>
    </lineage>
</organism>